<dbReference type="RefSeq" id="WP_041901911.1">
    <property type="nucleotide sequence ID" value="NZ_JXLT01000027.1"/>
</dbReference>
<name>A0ABD4ADH2_9BACI</name>
<dbReference type="SUPFAM" id="SSF53756">
    <property type="entry name" value="UDP-Glycosyltransferase/glycogen phosphorylase"/>
    <property type="match status" value="1"/>
</dbReference>
<evidence type="ECO:0008006" key="5">
    <source>
        <dbReference type="Google" id="ProtNLM"/>
    </source>
</evidence>
<dbReference type="PANTHER" id="PTHR12526:SF625">
    <property type="entry name" value="PHOSPHATIDYLINOSITOL GLYCAN-CLASS A"/>
    <property type="match status" value="1"/>
</dbReference>
<comment type="caution">
    <text evidence="3">The sequence shown here is derived from an EMBL/GenBank/DDBJ whole genome shotgun (WGS) entry which is preliminary data.</text>
</comment>
<dbReference type="Proteomes" id="UP000032076">
    <property type="component" value="Unassembled WGS sequence"/>
</dbReference>
<protein>
    <recommendedName>
        <fullName evidence="5">Glycosyltransferase family 1 protein</fullName>
    </recommendedName>
</protein>
<accession>A0ABD4ADH2</accession>
<dbReference type="InterPro" id="IPR001296">
    <property type="entry name" value="Glyco_trans_1"/>
</dbReference>
<evidence type="ECO:0000313" key="4">
    <source>
        <dbReference type="Proteomes" id="UP000032076"/>
    </source>
</evidence>
<proteinExistence type="predicted"/>
<dbReference type="InterPro" id="IPR028098">
    <property type="entry name" value="Glyco_trans_4-like_N"/>
</dbReference>
<dbReference type="Gene3D" id="3.40.50.2000">
    <property type="entry name" value="Glycogen Phosphorylase B"/>
    <property type="match status" value="2"/>
</dbReference>
<feature type="domain" description="Glycosyl transferase family 1" evidence="1">
    <location>
        <begin position="192"/>
        <end position="364"/>
    </location>
</feature>
<dbReference type="Pfam" id="PF00534">
    <property type="entry name" value="Glycos_transf_1"/>
    <property type="match status" value="1"/>
</dbReference>
<evidence type="ECO:0000259" key="2">
    <source>
        <dbReference type="Pfam" id="PF13439"/>
    </source>
</evidence>
<dbReference type="CDD" id="cd03801">
    <property type="entry name" value="GT4_PimA-like"/>
    <property type="match status" value="1"/>
</dbReference>
<dbReference type="EMBL" id="JXLU01000008">
    <property type="protein sequence ID" value="KIO74287.1"/>
    <property type="molecule type" value="Genomic_DNA"/>
</dbReference>
<organism evidence="3 4">
    <name type="scientific">Caldibacillus thermoamylovorans</name>
    <dbReference type="NCBI Taxonomy" id="35841"/>
    <lineage>
        <taxon>Bacteria</taxon>
        <taxon>Bacillati</taxon>
        <taxon>Bacillota</taxon>
        <taxon>Bacilli</taxon>
        <taxon>Bacillales</taxon>
        <taxon>Bacillaceae</taxon>
        <taxon>Caldibacillus</taxon>
    </lineage>
</organism>
<reference evidence="3 4" key="1">
    <citation type="submission" date="2015-01" db="EMBL/GenBank/DDBJ databases">
        <title>Draft Genome Sequences of Four Bacillus thermoamylovorans Strains, Isolated From Food Products.</title>
        <authorList>
            <person name="Krawcyk A.O."/>
            <person name="Berendsen E.M."/>
            <person name="Eijlander R.T."/>
            <person name="de Jong A."/>
            <person name="Wells-Bennik M."/>
            <person name="Kuipers O.P."/>
        </authorList>
    </citation>
    <scope>NUCLEOTIDE SEQUENCE [LARGE SCALE GENOMIC DNA]</scope>
    <source>
        <strain evidence="3 4">B4167</strain>
    </source>
</reference>
<dbReference type="PANTHER" id="PTHR12526">
    <property type="entry name" value="GLYCOSYLTRANSFERASE"/>
    <property type="match status" value="1"/>
</dbReference>
<sequence length="393" mass="43723">MKILITTIFDYPHEGGLSTHVSTLKKGLEERGHQVDVLSFSNINPLLRKVYAQAPGFIINKVRKGKGQLINDRQRQKLLSSHLDSIKNNYDVINSQDVFAANASIEMGIPTVATVHGYYSFEAISRGALIENSKEDLEVQKIEEKAYQRAAKVVAVDKRISEYIKKKSNVTASIIRNFIDVDAFQPDKINTKSIREKYGIPENVNILFVPRRLTEKNGVKYPSLALPKVLEKHPNTLLMYAGTGEQFEKIQEIIKQNNLSNNVKMLGSVPHEEMMGLYALSDIVLVPSVYSHGVEEATSISALEAMGSGSPVIAGAVGGLKEIFENDVDGILVKEKDVDNLSNAIIRILDDPEFGKKLAINARAKVEREYSHLSAAEKFEQIYTEAIKKNAIK</sequence>
<evidence type="ECO:0000259" key="1">
    <source>
        <dbReference type="Pfam" id="PF00534"/>
    </source>
</evidence>
<feature type="domain" description="Glycosyltransferase subfamily 4-like N-terminal" evidence="2">
    <location>
        <begin position="15"/>
        <end position="182"/>
    </location>
</feature>
<gene>
    <name evidence="3" type="ORF">B4167_1521</name>
</gene>
<dbReference type="Pfam" id="PF13439">
    <property type="entry name" value="Glyco_transf_4"/>
    <property type="match status" value="1"/>
</dbReference>
<dbReference type="AlphaFoldDB" id="A0ABD4ADH2"/>
<evidence type="ECO:0000313" key="3">
    <source>
        <dbReference type="EMBL" id="KIO74287.1"/>
    </source>
</evidence>